<dbReference type="Proteomes" id="UP000645610">
    <property type="component" value="Unassembled WGS sequence"/>
</dbReference>
<reference evidence="1 2" key="1">
    <citation type="submission" date="2020-11" db="EMBL/GenBank/DDBJ databases">
        <authorList>
            <person name="Kim M.K."/>
        </authorList>
    </citation>
    <scope>NUCLEOTIDE SEQUENCE [LARGE SCALE GENOMIC DNA]</scope>
    <source>
        <strain evidence="1 2">BT439</strain>
    </source>
</reference>
<sequence>MKRPPLPALLLLPLLAVLLFGNCSQNVYRVLGPGTTPAQVAQLKELDHNAETAYQATFTGPNSLPGPTARQILDSATAARQRLLSPEQYRRYKGRNFWRTLRYPKRPPRGYR</sequence>
<accession>A0A931BLT9</accession>
<organism evidence="1 2">
    <name type="scientific">Hymenobacter properus</name>
    <dbReference type="NCBI Taxonomy" id="2791026"/>
    <lineage>
        <taxon>Bacteria</taxon>
        <taxon>Pseudomonadati</taxon>
        <taxon>Bacteroidota</taxon>
        <taxon>Cytophagia</taxon>
        <taxon>Cytophagales</taxon>
        <taxon>Hymenobacteraceae</taxon>
        <taxon>Hymenobacter</taxon>
    </lineage>
</organism>
<name>A0A931BLT9_9BACT</name>
<evidence type="ECO:0000313" key="1">
    <source>
        <dbReference type="EMBL" id="MBF9141820.1"/>
    </source>
</evidence>
<comment type="caution">
    <text evidence="1">The sequence shown here is derived from an EMBL/GenBank/DDBJ whole genome shotgun (WGS) entry which is preliminary data.</text>
</comment>
<proteinExistence type="predicted"/>
<protein>
    <submittedName>
        <fullName evidence="1">Uncharacterized protein</fullName>
    </submittedName>
</protein>
<evidence type="ECO:0000313" key="2">
    <source>
        <dbReference type="Proteomes" id="UP000645610"/>
    </source>
</evidence>
<dbReference type="AlphaFoldDB" id="A0A931BLT9"/>
<keyword evidence="2" id="KW-1185">Reference proteome</keyword>
<dbReference type="EMBL" id="JADQDP010000002">
    <property type="protein sequence ID" value="MBF9141820.1"/>
    <property type="molecule type" value="Genomic_DNA"/>
</dbReference>
<dbReference type="RefSeq" id="WP_196286161.1">
    <property type="nucleotide sequence ID" value="NZ_JADQDP010000002.1"/>
</dbReference>
<gene>
    <name evidence="1" type="ORF">I2I01_09260</name>
</gene>